<name>A0ACB7EK21_NIBAL</name>
<accession>A0ACB7EK21</accession>
<dbReference type="Proteomes" id="UP000805704">
    <property type="component" value="Chromosome 5"/>
</dbReference>
<comment type="caution">
    <text evidence="1">The sequence shown here is derived from an EMBL/GenBank/DDBJ whole genome shotgun (WGS) entry which is preliminary data.</text>
</comment>
<proteinExistence type="predicted"/>
<reference evidence="1" key="1">
    <citation type="submission" date="2020-04" db="EMBL/GenBank/DDBJ databases">
        <title>A chromosome-scale assembly and high-density genetic map of the yellow drum (Nibea albiflora) genome.</title>
        <authorList>
            <person name="Xu D."/>
            <person name="Zhang W."/>
            <person name="Chen R."/>
            <person name="Tan P."/>
            <person name="Wang L."/>
            <person name="Song H."/>
            <person name="Tian L."/>
            <person name="Zhu Q."/>
            <person name="Wang B."/>
        </authorList>
    </citation>
    <scope>NUCLEOTIDE SEQUENCE</scope>
    <source>
        <strain evidence="1">ZJHYS-2018</strain>
    </source>
</reference>
<organism evidence="1 2">
    <name type="scientific">Nibea albiflora</name>
    <name type="common">Yellow drum</name>
    <name type="synonym">Corvina albiflora</name>
    <dbReference type="NCBI Taxonomy" id="240163"/>
    <lineage>
        <taxon>Eukaryota</taxon>
        <taxon>Metazoa</taxon>
        <taxon>Chordata</taxon>
        <taxon>Craniata</taxon>
        <taxon>Vertebrata</taxon>
        <taxon>Euteleostomi</taxon>
        <taxon>Actinopterygii</taxon>
        <taxon>Neopterygii</taxon>
        <taxon>Teleostei</taxon>
        <taxon>Neoteleostei</taxon>
        <taxon>Acanthomorphata</taxon>
        <taxon>Eupercaria</taxon>
        <taxon>Sciaenidae</taxon>
        <taxon>Nibea</taxon>
    </lineage>
</organism>
<gene>
    <name evidence="1" type="ORF">GBF38_014786</name>
</gene>
<keyword evidence="2" id="KW-1185">Reference proteome</keyword>
<evidence type="ECO:0000313" key="1">
    <source>
        <dbReference type="EMBL" id="KAG8002394.1"/>
    </source>
</evidence>
<protein>
    <submittedName>
        <fullName evidence="1">Uncharacterized protein</fullName>
    </submittedName>
</protein>
<dbReference type="EMBL" id="CM024793">
    <property type="protein sequence ID" value="KAG8002394.1"/>
    <property type="molecule type" value="Genomic_DNA"/>
</dbReference>
<sequence length="107" mass="12052">MSGCHTHTPHSTTRSSSGKQEASRPETADRTLNQGTKQQKQQSSSSSLVPSLLKRERVKKIHSPHLRLFISWTTHKVNASHPVVCLFVMLFIHSTVMVSPNVMQSRY</sequence>
<evidence type="ECO:0000313" key="2">
    <source>
        <dbReference type="Proteomes" id="UP000805704"/>
    </source>
</evidence>